<accession>A0A182QS47</accession>
<evidence type="ECO:0000313" key="1">
    <source>
        <dbReference type="EnsemblMetazoa" id="AFAF015762-PA"/>
    </source>
</evidence>
<reference evidence="2" key="1">
    <citation type="submission" date="2014-01" db="EMBL/GenBank/DDBJ databases">
        <title>The Genome Sequence of Anopheles farauti FAR1 (V2).</title>
        <authorList>
            <consortium name="The Broad Institute Genomics Platform"/>
            <person name="Neafsey D.E."/>
            <person name="Besansky N."/>
            <person name="Howell P."/>
            <person name="Walton C."/>
            <person name="Young S.K."/>
            <person name="Zeng Q."/>
            <person name="Gargeya S."/>
            <person name="Fitzgerald M."/>
            <person name="Haas B."/>
            <person name="Abouelleil A."/>
            <person name="Allen A.W."/>
            <person name="Alvarado L."/>
            <person name="Arachchi H.M."/>
            <person name="Berlin A.M."/>
            <person name="Chapman S.B."/>
            <person name="Gainer-Dewar J."/>
            <person name="Goldberg J."/>
            <person name="Griggs A."/>
            <person name="Gujja S."/>
            <person name="Hansen M."/>
            <person name="Howarth C."/>
            <person name="Imamovic A."/>
            <person name="Ireland A."/>
            <person name="Larimer J."/>
            <person name="McCowan C."/>
            <person name="Murphy C."/>
            <person name="Pearson M."/>
            <person name="Poon T.W."/>
            <person name="Priest M."/>
            <person name="Roberts A."/>
            <person name="Saif S."/>
            <person name="Shea T."/>
            <person name="Sisk P."/>
            <person name="Sykes S."/>
            <person name="Wortman J."/>
            <person name="Nusbaum C."/>
            <person name="Birren B."/>
        </authorList>
    </citation>
    <scope>NUCLEOTIDE SEQUENCE [LARGE SCALE GENOMIC DNA]</scope>
    <source>
        <strain evidence="2">FAR1</strain>
    </source>
</reference>
<sequence length="213" mass="23348">MDLRTDLVHVELRKGVVVVVVALVIDLRTGVVRNVVEHAGASTAGEAGGVRVGAAFVLNTVEVTPGTSHRSKVGGWPVAGAQVKIEHGRWGRLRWGGLMMRVLAIRHRTDRLVQLEDLLRYTLATSQAQHTARFSRRLRLRTRMVVNALRLEEHRVRCMAPESDSVTIGTLGSLMSQSMPSCPPPPPPPPLELITFDCLLAESVKSKHSNALH</sequence>
<organism evidence="1 2">
    <name type="scientific">Anopheles farauti</name>
    <dbReference type="NCBI Taxonomy" id="69004"/>
    <lineage>
        <taxon>Eukaryota</taxon>
        <taxon>Metazoa</taxon>
        <taxon>Ecdysozoa</taxon>
        <taxon>Arthropoda</taxon>
        <taxon>Hexapoda</taxon>
        <taxon>Insecta</taxon>
        <taxon>Pterygota</taxon>
        <taxon>Neoptera</taxon>
        <taxon>Endopterygota</taxon>
        <taxon>Diptera</taxon>
        <taxon>Nematocera</taxon>
        <taxon>Culicoidea</taxon>
        <taxon>Culicidae</taxon>
        <taxon>Anophelinae</taxon>
        <taxon>Anopheles</taxon>
    </lineage>
</organism>
<dbReference type="VEuPathDB" id="VectorBase:AFAF015762"/>
<dbReference type="Proteomes" id="UP000075886">
    <property type="component" value="Unassembled WGS sequence"/>
</dbReference>
<reference evidence="1" key="2">
    <citation type="submission" date="2020-05" db="UniProtKB">
        <authorList>
            <consortium name="EnsemblMetazoa"/>
        </authorList>
    </citation>
    <scope>IDENTIFICATION</scope>
    <source>
        <strain evidence="1">FAR1</strain>
    </source>
</reference>
<dbReference type="AlphaFoldDB" id="A0A182QS47"/>
<dbReference type="EMBL" id="AXCN02002070">
    <property type="status" value="NOT_ANNOTATED_CDS"/>
    <property type="molecule type" value="Genomic_DNA"/>
</dbReference>
<evidence type="ECO:0000313" key="2">
    <source>
        <dbReference type="Proteomes" id="UP000075886"/>
    </source>
</evidence>
<proteinExistence type="predicted"/>
<keyword evidence="2" id="KW-1185">Reference proteome</keyword>
<dbReference type="EnsemblMetazoa" id="AFAF015762-RA">
    <property type="protein sequence ID" value="AFAF015762-PA"/>
    <property type="gene ID" value="AFAF015762"/>
</dbReference>
<name>A0A182QS47_9DIPT</name>
<protein>
    <submittedName>
        <fullName evidence="1">Uncharacterized protein</fullName>
    </submittedName>
</protein>